<evidence type="ECO:0000259" key="3">
    <source>
        <dbReference type="Pfam" id="PF17853"/>
    </source>
</evidence>
<reference evidence="4 5" key="1">
    <citation type="submission" date="2020-07" db="EMBL/GenBank/DDBJ databases">
        <title>Sequencing the genomes of 1000 actinobacteria strains.</title>
        <authorList>
            <person name="Klenk H.-P."/>
        </authorList>
    </citation>
    <scope>NUCLEOTIDE SEQUENCE [LARGE SCALE GENOMIC DNA]</scope>
    <source>
        <strain evidence="4 5">DSM 15131</strain>
    </source>
</reference>
<protein>
    <submittedName>
        <fullName evidence="4">DNA-binding PucR family transcriptional regulator</fullName>
    </submittedName>
</protein>
<comment type="caution">
    <text evidence="4">The sequence shown here is derived from an EMBL/GenBank/DDBJ whole genome shotgun (WGS) entry which is preliminary data.</text>
</comment>
<accession>A0A7Y9ZGW4</accession>
<feature type="domain" description="PucR C-terminal helix-turn-helix" evidence="2">
    <location>
        <begin position="344"/>
        <end position="398"/>
    </location>
</feature>
<evidence type="ECO:0000313" key="5">
    <source>
        <dbReference type="Proteomes" id="UP000562045"/>
    </source>
</evidence>
<evidence type="ECO:0000256" key="1">
    <source>
        <dbReference type="ARBA" id="ARBA00006754"/>
    </source>
</evidence>
<name>A0A7Y9ZGW4_9ACTN</name>
<proteinExistence type="inferred from homology"/>
<dbReference type="Pfam" id="PF13556">
    <property type="entry name" value="HTH_30"/>
    <property type="match status" value="1"/>
</dbReference>
<dbReference type="InterPro" id="IPR042070">
    <property type="entry name" value="PucR_C-HTH_sf"/>
</dbReference>
<comment type="similarity">
    <text evidence="1">Belongs to the CdaR family.</text>
</comment>
<dbReference type="RefSeq" id="WP_179648533.1">
    <property type="nucleotide sequence ID" value="NZ_JACBZM010000001.1"/>
</dbReference>
<dbReference type="GO" id="GO:0003677">
    <property type="term" value="F:DNA binding"/>
    <property type="evidence" value="ECO:0007669"/>
    <property type="project" value="UniProtKB-KW"/>
</dbReference>
<feature type="domain" description="CdaR GGDEF-like" evidence="3">
    <location>
        <begin position="190"/>
        <end position="296"/>
    </location>
</feature>
<dbReference type="InterPro" id="IPR025736">
    <property type="entry name" value="PucR_C-HTH_dom"/>
</dbReference>
<sequence length="409" mass="44601">MTWVDPAPRTRELIRQAAERALQNPDEWVTPVHEATLSAPTTAAIAADPALADALRRANFDNLLAWATANVRAPGDRVPPNTSAVQLDVARDLVRRGLDDVSLDAYRTGQNVAWRAWMQICFELTRDADELEDLLLVSATSIADFVDGTIGAVAERMAAERDELTRGSQAERRDMVALILEGAPVPRLRAEAVLAHPLDGDHVAAVVWTTDRDSDLGRLERVAEELMRAFGARQRLTVVAAASTLWVWLPVATAPDRAALGAALRRTPEVRVAIGNPARGVEGFRRSHHDAAEVRRLVARMGTADQLVAFADVQLAALVTRDQARAEEFVAQVLGDLADAPAELQETVRAYLAELGNASAAAARLFTHRNTVLRRLVRADELLPRPLASDPVRIGVALEVLRWRTVEGT</sequence>
<organism evidence="4 5">
    <name type="scientific">Nocardioides aromaticivorans</name>
    <dbReference type="NCBI Taxonomy" id="200618"/>
    <lineage>
        <taxon>Bacteria</taxon>
        <taxon>Bacillati</taxon>
        <taxon>Actinomycetota</taxon>
        <taxon>Actinomycetes</taxon>
        <taxon>Propionibacteriales</taxon>
        <taxon>Nocardioidaceae</taxon>
        <taxon>Nocardioides</taxon>
    </lineage>
</organism>
<dbReference type="Proteomes" id="UP000562045">
    <property type="component" value="Unassembled WGS sequence"/>
</dbReference>
<evidence type="ECO:0000313" key="4">
    <source>
        <dbReference type="EMBL" id="NYI44766.1"/>
    </source>
</evidence>
<dbReference type="PANTHER" id="PTHR33744:SF1">
    <property type="entry name" value="DNA-BINDING TRANSCRIPTIONAL ACTIVATOR ADER"/>
    <property type="match status" value="1"/>
</dbReference>
<dbReference type="AlphaFoldDB" id="A0A7Y9ZGW4"/>
<evidence type="ECO:0000259" key="2">
    <source>
        <dbReference type="Pfam" id="PF13556"/>
    </source>
</evidence>
<dbReference type="Gene3D" id="1.10.10.2840">
    <property type="entry name" value="PucR C-terminal helix-turn-helix domain"/>
    <property type="match status" value="1"/>
</dbReference>
<dbReference type="EMBL" id="JACBZM010000001">
    <property type="protein sequence ID" value="NYI44766.1"/>
    <property type="molecule type" value="Genomic_DNA"/>
</dbReference>
<dbReference type="InterPro" id="IPR051448">
    <property type="entry name" value="CdaR-like_regulators"/>
</dbReference>
<keyword evidence="4" id="KW-0238">DNA-binding</keyword>
<dbReference type="Pfam" id="PF17853">
    <property type="entry name" value="GGDEF_2"/>
    <property type="match status" value="1"/>
</dbReference>
<dbReference type="InterPro" id="IPR041522">
    <property type="entry name" value="CdaR_GGDEF"/>
</dbReference>
<gene>
    <name evidence="4" type="ORF">BJ993_001846</name>
</gene>
<dbReference type="PANTHER" id="PTHR33744">
    <property type="entry name" value="CARBOHYDRATE DIACID REGULATOR"/>
    <property type="match status" value="1"/>
</dbReference>